<dbReference type="RefSeq" id="XP_008781403.4">
    <property type="nucleotide sequence ID" value="XM_008783181.4"/>
</dbReference>
<organism evidence="7 8">
    <name type="scientific">Phoenix dactylifera</name>
    <name type="common">Date palm</name>
    <dbReference type="NCBI Taxonomy" id="42345"/>
    <lineage>
        <taxon>Eukaryota</taxon>
        <taxon>Viridiplantae</taxon>
        <taxon>Streptophyta</taxon>
        <taxon>Embryophyta</taxon>
        <taxon>Tracheophyta</taxon>
        <taxon>Spermatophyta</taxon>
        <taxon>Magnoliopsida</taxon>
        <taxon>Liliopsida</taxon>
        <taxon>Arecaceae</taxon>
        <taxon>Coryphoideae</taxon>
        <taxon>Phoeniceae</taxon>
        <taxon>Phoenix</taxon>
    </lineage>
</organism>
<evidence type="ECO:0000259" key="6">
    <source>
        <dbReference type="PROSITE" id="PS51294"/>
    </source>
</evidence>
<keyword evidence="4" id="KW-0539">Nucleus</keyword>
<dbReference type="KEGG" id="pda:103701201"/>
<dbReference type="Proteomes" id="UP000228380">
    <property type="component" value="Chromosome 9"/>
</dbReference>
<dbReference type="SUPFAM" id="SSF46689">
    <property type="entry name" value="Homeodomain-like"/>
    <property type="match status" value="1"/>
</dbReference>
<dbReference type="GO" id="GO:0003677">
    <property type="term" value="F:DNA binding"/>
    <property type="evidence" value="ECO:0007669"/>
    <property type="project" value="UniProtKB-KW"/>
</dbReference>
<evidence type="ECO:0000256" key="1">
    <source>
        <dbReference type="ARBA" id="ARBA00023015"/>
    </source>
</evidence>
<protein>
    <submittedName>
        <fullName evidence="8">Two-component response regulator ARR10 isoform X1</fullName>
    </submittedName>
</protein>
<dbReference type="InterPro" id="IPR046955">
    <property type="entry name" value="PHR1-like"/>
</dbReference>
<dbReference type="InterPro" id="IPR001005">
    <property type="entry name" value="SANT/Myb"/>
</dbReference>
<keyword evidence="2" id="KW-0238">DNA-binding</keyword>
<reference evidence="7" key="1">
    <citation type="journal article" date="2019" name="Nat. Commun.">
        <title>Genome-wide association mapping of date palm fruit traits.</title>
        <authorList>
            <person name="Hazzouri K.M."/>
            <person name="Gros-Balthazard M."/>
            <person name="Flowers J.M."/>
            <person name="Copetti D."/>
            <person name="Lemansour A."/>
            <person name="Lebrun M."/>
            <person name="Masmoudi K."/>
            <person name="Ferrand S."/>
            <person name="Dhar M.I."/>
            <person name="Fresquez Z.A."/>
            <person name="Rosas U."/>
            <person name="Zhang J."/>
            <person name="Talag J."/>
            <person name="Lee S."/>
            <person name="Kudrna D."/>
            <person name="Powell R.F."/>
            <person name="Leitch I.J."/>
            <person name="Krueger R.R."/>
            <person name="Wing R.A."/>
            <person name="Amiri K.M.A."/>
            <person name="Purugganan M.D."/>
        </authorList>
    </citation>
    <scope>NUCLEOTIDE SEQUENCE [LARGE SCALE GENOMIC DNA]</scope>
    <source>
        <strain evidence="7">cv. Khalas</strain>
    </source>
</reference>
<feature type="region of interest" description="Disordered" evidence="5">
    <location>
        <begin position="294"/>
        <end position="316"/>
    </location>
</feature>
<gene>
    <name evidence="8" type="primary">LOC103701201</name>
</gene>
<feature type="compositionally biased region" description="Low complexity" evidence="5">
    <location>
        <begin position="80"/>
        <end position="89"/>
    </location>
</feature>
<evidence type="ECO:0000256" key="4">
    <source>
        <dbReference type="ARBA" id="ARBA00023242"/>
    </source>
</evidence>
<dbReference type="OrthoDB" id="551907at2759"/>
<feature type="region of interest" description="Disordered" evidence="5">
    <location>
        <begin position="1"/>
        <end position="106"/>
    </location>
</feature>
<keyword evidence="1" id="KW-0805">Transcription regulation</keyword>
<dbReference type="AlphaFoldDB" id="A0A8B7BMG5"/>
<dbReference type="InterPro" id="IPR009057">
    <property type="entry name" value="Homeodomain-like_sf"/>
</dbReference>
<dbReference type="PANTHER" id="PTHR31314:SF174">
    <property type="entry name" value="OS02G0241200 PROTEIN"/>
    <property type="match status" value="1"/>
</dbReference>
<dbReference type="PROSITE" id="PS51294">
    <property type="entry name" value="HTH_MYB"/>
    <property type="match status" value="1"/>
</dbReference>
<dbReference type="NCBIfam" id="TIGR01557">
    <property type="entry name" value="myb_SHAQKYF"/>
    <property type="match status" value="1"/>
</dbReference>
<evidence type="ECO:0000256" key="5">
    <source>
        <dbReference type="SAM" id="MobiDB-lite"/>
    </source>
</evidence>
<accession>A0A8B7BMG5</accession>
<keyword evidence="3" id="KW-0804">Transcription</keyword>
<evidence type="ECO:0000256" key="3">
    <source>
        <dbReference type="ARBA" id="ARBA00023163"/>
    </source>
</evidence>
<reference evidence="8" key="2">
    <citation type="submission" date="2025-08" db="UniProtKB">
        <authorList>
            <consortium name="RefSeq"/>
        </authorList>
    </citation>
    <scope>IDENTIFICATION</scope>
    <source>
        <tissue evidence="8">Young leaves</tissue>
    </source>
</reference>
<feature type="domain" description="HTH myb-type" evidence="6">
    <location>
        <begin position="115"/>
        <end position="175"/>
    </location>
</feature>
<feature type="region of interest" description="Disordered" evidence="5">
    <location>
        <begin position="455"/>
        <end position="474"/>
    </location>
</feature>
<keyword evidence="7" id="KW-1185">Reference proteome</keyword>
<feature type="compositionally biased region" description="Acidic residues" evidence="5">
    <location>
        <begin position="44"/>
        <end position="68"/>
    </location>
</feature>
<dbReference type="GO" id="GO:0003700">
    <property type="term" value="F:DNA-binding transcription factor activity"/>
    <property type="evidence" value="ECO:0007669"/>
    <property type="project" value="InterPro"/>
</dbReference>
<dbReference type="PANTHER" id="PTHR31314">
    <property type="entry name" value="MYB FAMILY TRANSCRIPTION FACTOR PHL7-LIKE"/>
    <property type="match status" value="1"/>
</dbReference>
<evidence type="ECO:0000313" key="7">
    <source>
        <dbReference type="Proteomes" id="UP000228380"/>
    </source>
</evidence>
<dbReference type="FunFam" id="1.10.10.60:FF:000002">
    <property type="entry name" value="Myb family transcription factor"/>
    <property type="match status" value="1"/>
</dbReference>
<evidence type="ECO:0000313" key="8">
    <source>
        <dbReference type="RefSeq" id="XP_008781403.4"/>
    </source>
</evidence>
<proteinExistence type="predicted"/>
<dbReference type="InterPro" id="IPR006447">
    <property type="entry name" value="Myb_dom_plants"/>
</dbReference>
<feature type="compositionally biased region" description="Basic and acidic residues" evidence="5">
    <location>
        <begin position="294"/>
        <end position="306"/>
    </location>
</feature>
<dbReference type="InterPro" id="IPR017930">
    <property type="entry name" value="Myb_dom"/>
</dbReference>
<dbReference type="Gene3D" id="1.10.10.60">
    <property type="entry name" value="Homeodomain-like"/>
    <property type="match status" value="1"/>
</dbReference>
<name>A0A8B7BMG5_PHODC</name>
<dbReference type="GeneID" id="103701201"/>
<feature type="compositionally biased region" description="Basic and acidic residues" evidence="5">
    <location>
        <begin position="1"/>
        <end position="11"/>
    </location>
</feature>
<dbReference type="Pfam" id="PF00249">
    <property type="entry name" value="Myb_DNA-binding"/>
    <property type="match status" value="1"/>
</dbReference>
<evidence type="ECO:0000256" key="2">
    <source>
        <dbReference type="ARBA" id="ARBA00023125"/>
    </source>
</evidence>
<sequence>MGREKEKKVVEICEDEEKSEKSTERSVGSCRSPSRKKPAPALDLNEDVVAEGSEEGEMEGGGDEEDDGGSTTEVAGGGSSSNNSSTNNCSDKDKENSGAAGGSGERVPAVRQYIRSKMPRLRWTPDLHLSFIRAVERLGGQERATPKLVLQMMNVRGLSIAHVKSHLQMYRSKKLDDTGREKSAISSVISPMDMHLRGGGRLHEMFYQRTGAHQSFRMESGGFFPSRGIHDDDRLYGLLHRLQPQQLSDLRSCNFGRHQEWAFNQQVLARASSMKNHSPAKGLIHDMIFGKDGKPSTSHRFDERDTITGNGNTRPSHEYLEERTWLPREMVGNQRLECNGLGSFSLISSSSSPLSKAVTTNPISTDSSLGWKGSSNYYYNNNKKTQPNSHDPVVINDSLEPRFENQFQLALQKHRVGKPMTKFEEMFAKRETHDAEVKRMRMTMESDWTPNLQLSLRPNFANDEGTSKKGIEADEQVDSMLSLSLSSPISMQQEETAKPGILFLQKISSNKAARGLSTLDLTMSIKALE</sequence>